<dbReference type="InterPro" id="IPR050490">
    <property type="entry name" value="Bact_solute-bd_prot1"/>
</dbReference>
<dbReference type="PROSITE" id="PS51257">
    <property type="entry name" value="PROKAR_LIPOPROTEIN"/>
    <property type="match status" value="1"/>
</dbReference>
<accession>A0ABS1NPD9</accession>
<dbReference type="InterPro" id="IPR006059">
    <property type="entry name" value="SBP"/>
</dbReference>
<dbReference type="RefSeq" id="WP_201881955.1">
    <property type="nucleotide sequence ID" value="NZ_JAERRF010000035.1"/>
</dbReference>
<dbReference type="PANTHER" id="PTHR43649:SF12">
    <property type="entry name" value="DIACETYLCHITOBIOSE BINDING PROTEIN DASA"/>
    <property type="match status" value="1"/>
</dbReference>
<dbReference type="Gene3D" id="3.40.190.10">
    <property type="entry name" value="Periplasmic binding protein-like II"/>
    <property type="match status" value="2"/>
</dbReference>
<protein>
    <submittedName>
        <fullName evidence="1">Sugar ABC transporter substrate-binding protein</fullName>
    </submittedName>
</protein>
<dbReference type="SUPFAM" id="SSF53850">
    <property type="entry name" value="Periplasmic binding protein-like II"/>
    <property type="match status" value="1"/>
</dbReference>
<dbReference type="CDD" id="cd13585">
    <property type="entry name" value="PBP2_TMBP_like"/>
    <property type="match status" value="1"/>
</dbReference>
<reference evidence="1 2" key="1">
    <citation type="submission" date="2021-01" db="EMBL/GenBank/DDBJ databases">
        <title>WGS of actinomycetes isolated from Thailand.</title>
        <authorList>
            <person name="Thawai C."/>
        </authorList>
    </citation>
    <scope>NUCLEOTIDE SEQUENCE [LARGE SCALE GENOMIC DNA]</scope>
    <source>
        <strain evidence="1 2">CA1R205</strain>
    </source>
</reference>
<dbReference type="Proteomes" id="UP000634229">
    <property type="component" value="Unassembled WGS sequence"/>
</dbReference>
<sequence length="456" mass="49918">MSRPPLGRRVTGVAAGICAAGLLAVGCGGFGGVGAGDGTTVSVAVVANPQMKDMEALTPSFERSHPDIRVRFVTLPENQARQKITESVATGGREFDIVMISNYETPIWARNGWLADLQGRADRTPGYAPSDFIAPIRAALSYRGHLYSVPFYGESSFLMYRKDLFAARGLTMPKRPTWRQVARFAKALDDPGHGVAGICLRGAPGWGQVLAPLNTVINTFGGRWYDLRWNAQLTTPEVERAVGFYVSLVRRHGEPGAANAGFTECATHYAQGKAAMWYDATSAAGVLEDPASSKVVGRTGYVAAPVERMAWSGWLYSWSLGIPRTSTHQDAAWTFMSWATSREYIELVGRRLGWSRLPPGSRYSTYAIPQYRRIARAFAGPTLQGIRHADQQRPTVLPVPYTGVQFLDIPEFQDLGTRVSQQINAAISGQESVRTALAQSQRYARTVGRDQQRLGR</sequence>
<proteinExistence type="predicted"/>
<name>A0ABS1NPD9_9ACTN</name>
<dbReference type="PANTHER" id="PTHR43649">
    <property type="entry name" value="ARABINOSE-BINDING PROTEIN-RELATED"/>
    <property type="match status" value="1"/>
</dbReference>
<dbReference type="EMBL" id="JAERRF010000035">
    <property type="protein sequence ID" value="MBL1101961.1"/>
    <property type="molecule type" value="Genomic_DNA"/>
</dbReference>
<gene>
    <name evidence="1" type="ORF">JK363_36080</name>
</gene>
<evidence type="ECO:0000313" key="1">
    <source>
        <dbReference type="EMBL" id="MBL1101961.1"/>
    </source>
</evidence>
<evidence type="ECO:0000313" key="2">
    <source>
        <dbReference type="Proteomes" id="UP000634229"/>
    </source>
</evidence>
<keyword evidence="2" id="KW-1185">Reference proteome</keyword>
<comment type="caution">
    <text evidence="1">The sequence shown here is derived from an EMBL/GenBank/DDBJ whole genome shotgun (WGS) entry which is preliminary data.</text>
</comment>
<dbReference type="Pfam" id="PF01547">
    <property type="entry name" value="SBP_bac_1"/>
    <property type="match status" value="1"/>
</dbReference>
<organism evidence="1 2">
    <name type="scientific">Streptomyces coffeae</name>
    <dbReference type="NCBI Taxonomy" id="621382"/>
    <lineage>
        <taxon>Bacteria</taxon>
        <taxon>Bacillati</taxon>
        <taxon>Actinomycetota</taxon>
        <taxon>Actinomycetes</taxon>
        <taxon>Kitasatosporales</taxon>
        <taxon>Streptomycetaceae</taxon>
        <taxon>Streptomyces</taxon>
    </lineage>
</organism>